<accession>A0A1L6K4M8</accession>
<name>A0A1L6K4M8_POPTO</name>
<dbReference type="AlphaFoldDB" id="A0A1L6K4M8"/>
<feature type="transmembrane region" description="Helical" evidence="1">
    <location>
        <begin position="25"/>
        <end position="46"/>
    </location>
</feature>
<reference evidence="2" key="1">
    <citation type="submission" date="2016-01" db="EMBL/GenBank/DDBJ databases">
        <title>Dissection of insertion-deletion (InDel) variations within complex gene networks underlying wood formation in Populus.</title>
        <authorList>
            <person name="Zhang D."/>
            <person name="Gong C."/>
            <person name="Du Q."/>
            <person name="Xie J."/>
            <person name="Yang X."/>
            <person name="Quan M."/>
            <person name="Li B."/>
        </authorList>
    </citation>
    <scope>NUCLEOTIDE SEQUENCE</scope>
</reference>
<protein>
    <recommendedName>
        <fullName evidence="3">Transmembrane protein</fullName>
    </recommendedName>
</protein>
<feature type="transmembrane region" description="Helical" evidence="1">
    <location>
        <begin position="127"/>
        <end position="160"/>
    </location>
</feature>
<keyword evidence="1" id="KW-0812">Transmembrane</keyword>
<proteinExistence type="evidence at transcript level"/>
<organism evidence="2">
    <name type="scientific">Populus tomentosa</name>
    <name type="common">Chinese white poplar</name>
    <dbReference type="NCBI Taxonomy" id="118781"/>
    <lineage>
        <taxon>Eukaryota</taxon>
        <taxon>Viridiplantae</taxon>
        <taxon>Streptophyta</taxon>
        <taxon>Embryophyta</taxon>
        <taxon>Tracheophyta</taxon>
        <taxon>Spermatophyta</taxon>
        <taxon>Magnoliopsida</taxon>
        <taxon>eudicotyledons</taxon>
        <taxon>Gunneridae</taxon>
        <taxon>Pentapetalae</taxon>
        <taxon>rosids</taxon>
        <taxon>fabids</taxon>
        <taxon>Malpighiales</taxon>
        <taxon>Salicaceae</taxon>
        <taxon>Saliceae</taxon>
        <taxon>Populus</taxon>
    </lineage>
</organism>
<evidence type="ECO:0008006" key="3">
    <source>
        <dbReference type="Google" id="ProtNLM"/>
    </source>
</evidence>
<sequence>MGSAANLCSVLSESQRIINAHSRHFLALSVLFILPPSFFLSVYPAIQNVISQFSTRGSKTLLSRTFYQDDPSNLFTTNFIILSLLVSLFTITFSTFALGSITYSVIHGFYGRPVKLWSSIKSAFTSFFPLLITGSFVEIILLGVLLPFVLLLFFVINGIQLPGFEINVSSPYFIVFLVILGVVLVFVLLHLQLKWILAQVIVVAESSWGLEPLRRSDCLMKRMKGVALSMVLFFGFFSGLLVIARSFPWEGLHVGNIDSAWKIWPFVVRIVVTSALQMVLQLYNIAAFAVLYMDCKAVHGELVLEIAEEFAGDYVSLPFDDGKTPHFVSVAYI</sequence>
<evidence type="ECO:0000256" key="1">
    <source>
        <dbReference type="SAM" id="Phobius"/>
    </source>
</evidence>
<dbReference type="PANTHER" id="PTHR33133:SF7">
    <property type="entry name" value="F26K24.10 PROTEIN-RELATED"/>
    <property type="match status" value="1"/>
</dbReference>
<feature type="transmembrane region" description="Helical" evidence="1">
    <location>
        <begin position="79"/>
        <end position="106"/>
    </location>
</feature>
<dbReference type="PANTHER" id="PTHR33133">
    <property type="entry name" value="OS08G0107100 PROTEIN-RELATED"/>
    <property type="match status" value="1"/>
</dbReference>
<evidence type="ECO:0000313" key="2">
    <source>
        <dbReference type="EMBL" id="APR63779.1"/>
    </source>
</evidence>
<feature type="transmembrane region" description="Helical" evidence="1">
    <location>
        <begin position="267"/>
        <end position="292"/>
    </location>
</feature>
<keyword evidence="1" id="KW-1133">Transmembrane helix</keyword>
<dbReference type="EMBL" id="KU573314">
    <property type="protein sequence ID" value="APR63779.1"/>
    <property type="molecule type" value="mRNA"/>
</dbReference>
<keyword evidence="1" id="KW-0472">Membrane</keyword>
<feature type="transmembrane region" description="Helical" evidence="1">
    <location>
        <begin position="225"/>
        <end position="247"/>
    </location>
</feature>
<feature type="transmembrane region" description="Helical" evidence="1">
    <location>
        <begin position="172"/>
        <end position="191"/>
    </location>
</feature>